<organism evidence="1 2">
    <name type="scientific">Candidatus Protofrankia californiensis</name>
    <dbReference type="NCBI Taxonomy" id="1839754"/>
    <lineage>
        <taxon>Bacteria</taxon>
        <taxon>Bacillati</taxon>
        <taxon>Actinomycetota</taxon>
        <taxon>Actinomycetes</taxon>
        <taxon>Frankiales</taxon>
        <taxon>Frankiaceae</taxon>
        <taxon>Protofrankia</taxon>
    </lineage>
</organism>
<protein>
    <submittedName>
        <fullName evidence="1">Uncharacterized protein</fullName>
    </submittedName>
</protein>
<proteinExistence type="predicted"/>
<accession>A0A1C3P1P6</accession>
<keyword evidence="2" id="KW-1185">Reference proteome</keyword>
<dbReference type="EMBL" id="FLUV01001628">
    <property type="protein sequence ID" value="SBW23648.1"/>
    <property type="molecule type" value="Genomic_DNA"/>
</dbReference>
<reference evidence="2" key="1">
    <citation type="submission" date="2016-02" db="EMBL/GenBank/DDBJ databases">
        <authorList>
            <person name="Wibberg D."/>
        </authorList>
    </citation>
    <scope>NUCLEOTIDE SEQUENCE [LARGE SCALE GENOMIC DNA]</scope>
</reference>
<dbReference type="AlphaFoldDB" id="A0A1C3P1P6"/>
<evidence type="ECO:0000313" key="2">
    <source>
        <dbReference type="Proteomes" id="UP000199013"/>
    </source>
</evidence>
<sequence>MTTAGLPPSGLAVHSAVTTAVAAAAAHDPAALRDACARLRTCEEQQVRDVLHALTLGLIEKTFPAGLDADDLRALLADVMHAATTWFPDLDPHAVVLVLTGALSVHETDAPPVDADALPIACALAVSHLVHQLRIPLELELTHAFDELRRAQTMEMP</sequence>
<evidence type="ECO:0000313" key="1">
    <source>
        <dbReference type="EMBL" id="SBW23648.1"/>
    </source>
</evidence>
<dbReference type="Proteomes" id="UP000199013">
    <property type="component" value="Unassembled WGS sequence"/>
</dbReference>
<gene>
    <name evidence="1" type="ORF">FDG2_3869</name>
</gene>
<name>A0A1C3P1P6_9ACTN</name>